<evidence type="ECO:0008006" key="3">
    <source>
        <dbReference type="Google" id="ProtNLM"/>
    </source>
</evidence>
<proteinExistence type="predicted"/>
<evidence type="ECO:0000313" key="1">
    <source>
        <dbReference type="EMBL" id="MEN9063022.1"/>
    </source>
</evidence>
<keyword evidence="2" id="KW-1185">Reference proteome</keyword>
<comment type="caution">
    <text evidence="1">The sequence shown here is derived from an EMBL/GenBank/DDBJ whole genome shotgun (WGS) entry which is preliminary data.</text>
</comment>
<name>A0AAW9SK41_9RHOB</name>
<organism evidence="1 2">
    <name type="scientific">Ponticoccus litoralis</name>
    <dbReference type="NCBI Taxonomy" id="422297"/>
    <lineage>
        <taxon>Bacteria</taxon>
        <taxon>Pseudomonadati</taxon>
        <taxon>Pseudomonadota</taxon>
        <taxon>Alphaproteobacteria</taxon>
        <taxon>Rhodobacterales</taxon>
        <taxon>Roseobacteraceae</taxon>
        <taxon>Ponticoccus</taxon>
    </lineage>
</organism>
<dbReference type="RefSeq" id="WP_347168128.1">
    <property type="nucleotide sequence ID" value="NZ_JBDNCH010000003.1"/>
</dbReference>
<protein>
    <recommendedName>
        <fullName evidence="3">DUF3168 domain-containing protein</fullName>
    </recommendedName>
</protein>
<sequence>MDPAPTLQALTHALRERPEAERAACLADWRPAPDEALTLCPPGQSATLLTALPRIVALLPRPLRRDMARQPGPFARLLEAQIAEGPPGAGVTLSLQLSEQQQQRSDILAAAYGRLRADLDLALPGPAYLHDLYTRLRAL</sequence>
<reference evidence="1 2" key="1">
    <citation type="submission" date="2024-05" db="EMBL/GenBank/DDBJ databases">
        <title>Genome sequence of Ponticoccus litoralis KCCM 90028.</title>
        <authorList>
            <person name="Kim J.M."/>
            <person name="Lee J.K."/>
            <person name="Choi B.J."/>
            <person name="Bayburt H."/>
            <person name="Baek J.H."/>
            <person name="Jeon C.O."/>
        </authorList>
    </citation>
    <scope>NUCLEOTIDE SEQUENCE [LARGE SCALE GENOMIC DNA]</scope>
    <source>
        <strain evidence="1 2">KCCM 90028</strain>
    </source>
</reference>
<gene>
    <name evidence="1" type="ORF">ABFB10_20625</name>
</gene>
<evidence type="ECO:0000313" key="2">
    <source>
        <dbReference type="Proteomes" id="UP001428774"/>
    </source>
</evidence>
<dbReference type="Proteomes" id="UP001428774">
    <property type="component" value="Unassembled WGS sequence"/>
</dbReference>
<dbReference type="EMBL" id="JBDNCH010000003">
    <property type="protein sequence ID" value="MEN9063022.1"/>
    <property type="molecule type" value="Genomic_DNA"/>
</dbReference>
<accession>A0AAW9SK41</accession>
<dbReference type="AlphaFoldDB" id="A0AAW9SK41"/>